<dbReference type="EMBL" id="HG713128">
    <property type="protein sequence ID" value="CDJ52414.1"/>
    <property type="molecule type" value="Genomic_DNA"/>
</dbReference>
<organism evidence="2 3">
    <name type="scientific">Eimeria brunetti</name>
    <dbReference type="NCBI Taxonomy" id="51314"/>
    <lineage>
        <taxon>Eukaryota</taxon>
        <taxon>Sar</taxon>
        <taxon>Alveolata</taxon>
        <taxon>Apicomplexa</taxon>
        <taxon>Conoidasida</taxon>
        <taxon>Coccidia</taxon>
        <taxon>Eucoccidiorida</taxon>
        <taxon>Eimeriorina</taxon>
        <taxon>Eimeriidae</taxon>
        <taxon>Eimeria</taxon>
    </lineage>
</organism>
<name>U6LV12_9EIME</name>
<proteinExistence type="predicted"/>
<accession>U6LV12</accession>
<evidence type="ECO:0000313" key="2">
    <source>
        <dbReference type="EMBL" id="CDJ52414.1"/>
    </source>
</evidence>
<sequence length="452" mass="47187">SNSSSSSSSSSWVLETAFIEDLGSHTESEASENPLFKNRGRRLTSAEFIGENPVIAIRRSLYKLTSPYNYCLHRLRGEGDAFASFLDGQGPQGPLGGAPFGLGLLGGGPRGPLGALGALGGPLGAPPFKVGVLLPVTTDALLLGAAGLQPLEELLLLPRRPSAALALLQDLIQFHLQSEQEKGDNKGLVGEGEGEEEQILKQTAEKCEEEVLLLQQQQQELQQELQQQEEHQQQEQQQQDGLLSLPSEGAAAAACTAAELEEGKEESAAAAEGAAAAEDLGCTDTPEMTAEEAEAAAAAAAAAAELEASLAVKKQKLCTALRVLAQQRQQLRWGVCTAPMLQQEQQEQQEQEQQHRELLLSAAAANASPAAAARLQSRLLNLLEAVVGSFASSSTQQDSSSSRAAAAAVAAAMQQHGYLVASIGPLSAACADLEILRATSKSMENAAAAAAG</sequence>
<evidence type="ECO:0000256" key="1">
    <source>
        <dbReference type="SAM" id="MobiDB-lite"/>
    </source>
</evidence>
<dbReference type="Proteomes" id="UP000030750">
    <property type="component" value="Unassembled WGS sequence"/>
</dbReference>
<keyword evidence="3" id="KW-1185">Reference proteome</keyword>
<gene>
    <name evidence="2" type="ORF">EBH_0049620</name>
</gene>
<reference evidence="2" key="1">
    <citation type="submission" date="2013-10" db="EMBL/GenBank/DDBJ databases">
        <title>Genomic analysis of the causative agents of coccidiosis in chickens.</title>
        <authorList>
            <person name="Reid A.J."/>
            <person name="Blake D."/>
            <person name="Billington K."/>
            <person name="Browne H."/>
            <person name="Dunn M."/>
            <person name="Hung S."/>
            <person name="Kawahara F."/>
            <person name="Miranda-Saavedra D."/>
            <person name="Mourier T."/>
            <person name="Nagra H."/>
            <person name="Otto T.D."/>
            <person name="Rawlings N."/>
            <person name="Sanchez A."/>
            <person name="Sanders M."/>
            <person name="Subramaniam C."/>
            <person name="Tay Y."/>
            <person name="Dear P."/>
            <person name="Doerig C."/>
            <person name="Gruber A."/>
            <person name="Parkinson J."/>
            <person name="Shirley M."/>
            <person name="Wan K.L."/>
            <person name="Berriman M."/>
            <person name="Tomley F."/>
            <person name="Pain A."/>
        </authorList>
    </citation>
    <scope>NUCLEOTIDE SEQUENCE [LARGE SCALE GENOMIC DNA]</scope>
    <source>
        <strain evidence="2">Houghton</strain>
    </source>
</reference>
<evidence type="ECO:0000313" key="3">
    <source>
        <dbReference type="Proteomes" id="UP000030750"/>
    </source>
</evidence>
<reference evidence="2" key="2">
    <citation type="submission" date="2013-10" db="EMBL/GenBank/DDBJ databases">
        <authorList>
            <person name="Aslett M."/>
        </authorList>
    </citation>
    <scope>NUCLEOTIDE SEQUENCE [LARGE SCALE GENOMIC DNA]</scope>
    <source>
        <strain evidence="2">Houghton</strain>
    </source>
</reference>
<feature type="region of interest" description="Disordered" evidence="1">
    <location>
        <begin position="180"/>
        <end position="199"/>
    </location>
</feature>
<dbReference type="AlphaFoldDB" id="U6LV12"/>
<dbReference type="VEuPathDB" id="ToxoDB:EBH_0049620"/>
<feature type="non-terminal residue" evidence="2">
    <location>
        <position position="1"/>
    </location>
</feature>
<protein>
    <submittedName>
        <fullName evidence="2">Uncharacterized protein</fullName>
    </submittedName>
</protein>